<feature type="compositionally biased region" description="Low complexity" evidence="1">
    <location>
        <begin position="87"/>
        <end position="100"/>
    </location>
</feature>
<sequence>MKINTLFSLLLATLSTGVTSTPIPNADPDPQAHGSIQSINLDSRSVHNVDPLRKLPDIHTRSLDLPLAAELFSREEGTPRNDDDDNTLYTLLTRDNTPNENKNDDNNNNEEDAITNLTPRTSTSAHQTIEETST</sequence>
<organism evidence="3 4">
    <name type="scientific">Aspergillus japonicus CBS 114.51</name>
    <dbReference type="NCBI Taxonomy" id="1448312"/>
    <lineage>
        <taxon>Eukaryota</taxon>
        <taxon>Fungi</taxon>
        <taxon>Dikarya</taxon>
        <taxon>Ascomycota</taxon>
        <taxon>Pezizomycotina</taxon>
        <taxon>Eurotiomycetes</taxon>
        <taxon>Eurotiomycetidae</taxon>
        <taxon>Eurotiales</taxon>
        <taxon>Aspergillaceae</taxon>
        <taxon>Aspergillus</taxon>
        <taxon>Aspergillus subgen. Circumdati</taxon>
    </lineage>
</organism>
<evidence type="ECO:0000256" key="2">
    <source>
        <dbReference type="SAM" id="SignalP"/>
    </source>
</evidence>
<gene>
    <name evidence="3" type="ORF">BO86DRAFT_374480</name>
</gene>
<dbReference type="RefSeq" id="XP_025533351.1">
    <property type="nucleotide sequence ID" value="XM_025670435.1"/>
</dbReference>
<feature type="compositionally biased region" description="Basic and acidic residues" evidence="1">
    <location>
        <begin position="72"/>
        <end position="81"/>
    </location>
</feature>
<dbReference type="Proteomes" id="UP000249497">
    <property type="component" value="Unassembled WGS sequence"/>
</dbReference>
<reference evidence="3 4" key="1">
    <citation type="submission" date="2018-02" db="EMBL/GenBank/DDBJ databases">
        <title>The genomes of Aspergillus section Nigri reveals drivers in fungal speciation.</title>
        <authorList>
            <consortium name="DOE Joint Genome Institute"/>
            <person name="Vesth T.C."/>
            <person name="Nybo J."/>
            <person name="Theobald S."/>
            <person name="Brandl J."/>
            <person name="Frisvad J.C."/>
            <person name="Nielsen K.F."/>
            <person name="Lyhne E.K."/>
            <person name="Kogle M.E."/>
            <person name="Kuo A."/>
            <person name="Riley R."/>
            <person name="Clum A."/>
            <person name="Nolan M."/>
            <person name="Lipzen A."/>
            <person name="Salamov A."/>
            <person name="Henrissat B."/>
            <person name="Wiebenga A."/>
            <person name="De vries R.P."/>
            <person name="Grigoriev I.V."/>
            <person name="Mortensen U.H."/>
            <person name="Andersen M.R."/>
            <person name="Baker S.E."/>
        </authorList>
    </citation>
    <scope>NUCLEOTIDE SEQUENCE [LARGE SCALE GENOMIC DNA]</scope>
    <source>
        <strain evidence="3 4">CBS 114.51</strain>
    </source>
</reference>
<dbReference type="OrthoDB" id="4170853at2759"/>
<keyword evidence="4" id="KW-1185">Reference proteome</keyword>
<feature type="signal peptide" evidence="2">
    <location>
        <begin position="1"/>
        <end position="20"/>
    </location>
</feature>
<feature type="chain" id="PRO_5035836189" evidence="2">
    <location>
        <begin position="21"/>
        <end position="134"/>
    </location>
</feature>
<evidence type="ECO:0000256" key="1">
    <source>
        <dbReference type="SAM" id="MobiDB-lite"/>
    </source>
</evidence>
<keyword evidence="2" id="KW-0732">Signal</keyword>
<dbReference type="GeneID" id="37174127"/>
<protein>
    <submittedName>
        <fullName evidence="3">Uncharacterized protein</fullName>
    </submittedName>
</protein>
<dbReference type="AlphaFoldDB" id="A0A8T8XGN0"/>
<feature type="compositionally biased region" description="Polar residues" evidence="1">
    <location>
        <begin position="34"/>
        <end position="43"/>
    </location>
</feature>
<evidence type="ECO:0000313" key="3">
    <source>
        <dbReference type="EMBL" id="RAH87457.1"/>
    </source>
</evidence>
<accession>A0A8T8XGN0</accession>
<proteinExistence type="predicted"/>
<dbReference type="EMBL" id="KZ824770">
    <property type="protein sequence ID" value="RAH87457.1"/>
    <property type="molecule type" value="Genomic_DNA"/>
</dbReference>
<name>A0A8T8XGN0_ASPJA</name>
<evidence type="ECO:0000313" key="4">
    <source>
        <dbReference type="Proteomes" id="UP000249497"/>
    </source>
</evidence>
<feature type="compositionally biased region" description="Polar residues" evidence="1">
    <location>
        <begin position="115"/>
        <end position="134"/>
    </location>
</feature>
<feature type="region of interest" description="Disordered" evidence="1">
    <location>
        <begin position="72"/>
        <end position="134"/>
    </location>
</feature>
<feature type="region of interest" description="Disordered" evidence="1">
    <location>
        <begin position="21"/>
        <end position="44"/>
    </location>
</feature>